<dbReference type="Proteomes" id="UP000245702">
    <property type="component" value="Unassembled WGS sequence"/>
</dbReference>
<dbReference type="SUPFAM" id="SSF53850">
    <property type="entry name" value="Periplasmic binding protein-like II"/>
    <property type="match status" value="1"/>
</dbReference>
<keyword evidence="1 2" id="KW-0732">Signal</keyword>
<dbReference type="InterPro" id="IPR039424">
    <property type="entry name" value="SBP_5"/>
</dbReference>
<sequence length="520" mass="58194">MKSWLHKAVVLAIALFGMMLAGGCGAGENNSAAADTNKPLVINLSGGDSGLPSPYSHYPRGPGTFKMSLIFDSLLERGEQGYIPWLAEKWELSPDGKVYTFTLRQGVKWHDGRPLTAQDVKFTLEYFAKHIPVSNDLEIDGKTIVESAEVINDHTIKIAVTKPNATILGRLGTVRIIPRHVWEKVDDPKKFTAPAATIGCGPYVLKEYHKEQGAYKFEAFAGYWGPKPQVQVLQFIPVSDSMLAFNKGEIDLTAVTADLLARYENNKEYVIKQNPAFWGYRLLFNMEKRPELKDKQVRQAFAYAINRQELVDKVARGAAIPASAGYLPVSHIWYNPNVKQYDFNIEKAKELLQGKKLTFTLLISSEEARIAELLKISLAQAGIELVIRSVDGKTRDAAVISGDYELIINGHGGWGGDADLLRTAYVAQSPDQSPSSRGIRGYSNETISTLCKQQLVELDPVKRKMLIFRLQEVIAEEIPQIPLMNTTGYIVYRPAKYSNWRYMFDHHEVSHNKLSYLAVQ</sequence>
<dbReference type="PROSITE" id="PS51257">
    <property type="entry name" value="PROKAR_LIPOPROTEIN"/>
    <property type="match status" value="1"/>
</dbReference>
<proteinExistence type="predicted"/>
<dbReference type="PANTHER" id="PTHR30290">
    <property type="entry name" value="PERIPLASMIC BINDING COMPONENT OF ABC TRANSPORTER"/>
    <property type="match status" value="1"/>
</dbReference>
<dbReference type="InterPro" id="IPR030678">
    <property type="entry name" value="Peptide/Ni-bd"/>
</dbReference>
<feature type="signal peptide" evidence="2">
    <location>
        <begin position="1"/>
        <end position="26"/>
    </location>
</feature>
<dbReference type="PANTHER" id="PTHR30290:SF64">
    <property type="entry name" value="ABC TRANSPORTER PERIPLASMIC BINDING PROTEIN"/>
    <property type="match status" value="1"/>
</dbReference>
<keyword evidence="5" id="KW-1185">Reference proteome</keyword>
<name>A0ABM9WAC4_9FIRM</name>
<evidence type="ECO:0000259" key="3">
    <source>
        <dbReference type="Pfam" id="PF00496"/>
    </source>
</evidence>
<dbReference type="Gene3D" id="3.40.190.10">
    <property type="entry name" value="Periplasmic binding protein-like II"/>
    <property type="match status" value="1"/>
</dbReference>
<evidence type="ECO:0000313" key="5">
    <source>
        <dbReference type="Proteomes" id="UP000245702"/>
    </source>
</evidence>
<protein>
    <submittedName>
        <fullName evidence="4">Periplasmic dipeptide transport protein</fullName>
    </submittedName>
</protein>
<evidence type="ECO:0000256" key="1">
    <source>
        <dbReference type="ARBA" id="ARBA00022729"/>
    </source>
</evidence>
<dbReference type="PIRSF" id="PIRSF002741">
    <property type="entry name" value="MppA"/>
    <property type="match status" value="1"/>
</dbReference>
<dbReference type="Gene3D" id="3.10.105.10">
    <property type="entry name" value="Dipeptide-binding Protein, Domain 3"/>
    <property type="match status" value="1"/>
</dbReference>
<gene>
    <name evidence="4" type="primary">dppA</name>
    <name evidence="4" type="ORF">SSPH_03732</name>
</gene>
<comment type="caution">
    <text evidence="4">The sequence shown here is derived from an EMBL/GenBank/DDBJ whole genome shotgun (WGS) entry which is preliminary data.</text>
</comment>
<accession>A0ABM9WAC4</accession>
<reference evidence="4 5" key="1">
    <citation type="submission" date="2016-01" db="EMBL/GenBank/DDBJ databases">
        <authorList>
            <person name="Brown R."/>
        </authorList>
    </citation>
    <scope>NUCLEOTIDE SEQUENCE [LARGE SCALE GENOMIC DNA]</scope>
    <source>
        <strain evidence="4">Sporomusa sphaeroides DSM 2875</strain>
    </source>
</reference>
<evidence type="ECO:0000256" key="2">
    <source>
        <dbReference type="SAM" id="SignalP"/>
    </source>
</evidence>
<dbReference type="CDD" id="cd08520">
    <property type="entry name" value="PBP2_NikA_DppA_OppA_like_21"/>
    <property type="match status" value="1"/>
</dbReference>
<dbReference type="Gene3D" id="3.90.76.10">
    <property type="entry name" value="Dipeptide-binding Protein, Domain 1"/>
    <property type="match status" value="1"/>
</dbReference>
<feature type="domain" description="Solute-binding protein family 5" evidence="3">
    <location>
        <begin position="82"/>
        <end position="426"/>
    </location>
</feature>
<dbReference type="InterPro" id="IPR000914">
    <property type="entry name" value="SBP_5_dom"/>
</dbReference>
<organism evidence="4 5">
    <name type="scientific">Sporomusa sphaeroides DSM 2875</name>
    <dbReference type="NCBI Taxonomy" id="1337886"/>
    <lineage>
        <taxon>Bacteria</taxon>
        <taxon>Bacillati</taxon>
        <taxon>Bacillota</taxon>
        <taxon>Negativicutes</taxon>
        <taxon>Selenomonadales</taxon>
        <taxon>Sporomusaceae</taxon>
        <taxon>Sporomusa</taxon>
    </lineage>
</organism>
<feature type="chain" id="PRO_5045038560" evidence="2">
    <location>
        <begin position="27"/>
        <end position="520"/>
    </location>
</feature>
<dbReference type="EMBL" id="FCOW01000027">
    <property type="protein sequence ID" value="CVK21055.1"/>
    <property type="molecule type" value="Genomic_DNA"/>
</dbReference>
<dbReference type="Pfam" id="PF00496">
    <property type="entry name" value="SBP_bac_5"/>
    <property type="match status" value="1"/>
</dbReference>
<dbReference type="RefSeq" id="WP_075757850.1">
    <property type="nucleotide sequence ID" value="NZ_CP146991.1"/>
</dbReference>
<evidence type="ECO:0000313" key="4">
    <source>
        <dbReference type="EMBL" id="CVK21055.1"/>
    </source>
</evidence>